<dbReference type="Pfam" id="PF01466">
    <property type="entry name" value="Skp1"/>
    <property type="match status" value="1"/>
</dbReference>
<comment type="function">
    <text evidence="4">Involved in ubiquitination and subsequent proteasomal degradation of target proteins. Together with CUL1, RBX1 and a F-box protein, it forms a SCF E3 ubiquitin ligase complex. The functional specificity of this complex depends on the type of F-box protein. In the SCF complex, it serves as an adapter that links the F-box protein to CUL1.</text>
</comment>
<dbReference type="InterPro" id="IPR016073">
    <property type="entry name" value="Skp1_comp_POZ"/>
</dbReference>
<comment type="subunit">
    <text evidence="4">Part of a SCF (SKP1-cullin-F-box) protein ligase complex.</text>
</comment>
<keyword evidence="3 4" id="KW-0833">Ubl conjugation pathway</keyword>
<dbReference type="SUPFAM" id="SSF81382">
    <property type="entry name" value="Skp1 dimerisation domain-like"/>
    <property type="match status" value="1"/>
</dbReference>
<dbReference type="InterPro" id="IPR036296">
    <property type="entry name" value="SKP1-like_dim_sf"/>
</dbReference>
<sequence>MASNKEAPPLPETTGENEEPKPEITNKETENAESEKTKEDQILTLMSSDGKEFKITESAAVFSETIKNMIEDDCASSAIPLPVVDGVTLAKVADYLKKKSELGSKPEADRKKFEEEFVVAEDMRGLFELISAANYLNIKDLIKSVAEQIADRMKNKSVKWVRKTFALENDFTPEEEQAIRDEYPWAWEGVDPDTDDE</sequence>
<gene>
    <name evidence="8" type="ORF">BUALT_Bualt01G0099900</name>
</gene>
<feature type="region of interest" description="Disordered" evidence="5">
    <location>
        <begin position="1"/>
        <end position="40"/>
    </location>
</feature>
<dbReference type="EMBL" id="WHWC01000001">
    <property type="protein sequence ID" value="KAG8390595.1"/>
    <property type="molecule type" value="Genomic_DNA"/>
</dbReference>
<dbReference type="GO" id="GO:0016567">
    <property type="term" value="P:protein ubiquitination"/>
    <property type="evidence" value="ECO:0007669"/>
    <property type="project" value="UniProtKB-UniRule"/>
</dbReference>
<feature type="domain" description="SKP1 component dimerisation" evidence="6">
    <location>
        <begin position="139"/>
        <end position="186"/>
    </location>
</feature>
<comment type="pathway">
    <text evidence="1 4">Protein modification; protein ubiquitination.</text>
</comment>
<evidence type="ECO:0000313" key="8">
    <source>
        <dbReference type="EMBL" id="KAG8390595.1"/>
    </source>
</evidence>
<keyword evidence="9" id="KW-1185">Reference proteome</keyword>
<dbReference type="SMART" id="SM00512">
    <property type="entry name" value="Skp1"/>
    <property type="match status" value="1"/>
</dbReference>
<dbReference type="InterPro" id="IPR011333">
    <property type="entry name" value="SKP1/BTB/POZ_sf"/>
</dbReference>
<name>A0AAV6YGD4_9LAMI</name>
<dbReference type="SUPFAM" id="SSF54695">
    <property type="entry name" value="POZ domain"/>
    <property type="match status" value="1"/>
</dbReference>
<evidence type="ECO:0000256" key="5">
    <source>
        <dbReference type="SAM" id="MobiDB-lite"/>
    </source>
</evidence>
<dbReference type="InterPro" id="IPR001232">
    <property type="entry name" value="SKP1-like"/>
</dbReference>
<dbReference type="GO" id="GO:0009867">
    <property type="term" value="P:jasmonic acid mediated signaling pathway"/>
    <property type="evidence" value="ECO:0007669"/>
    <property type="project" value="UniProtKB-ARBA"/>
</dbReference>
<protein>
    <recommendedName>
        <fullName evidence="4">SKP1-like protein</fullName>
    </recommendedName>
</protein>
<dbReference type="PIRSF" id="PIRSF028729">
    <property type="entry name" value="E3_ubiquit_lig_SCF_Skp"/>
    <property type="match status" value="1"/>
</dbReference>
<dbReference type="Gene3D" id="3.30.710.10">
    <property type="entry name" value="Potassium Channel Kv1.1, Chain A"/>
    <property type="match status" value="1"/>
</dbReference>
<comment type="caution">
    <text evidence="8">The sequence shown here is derived from an EMBL/GenBank/DDBJ whole genome shotgun (WGS) entry which is preliminary data.</text>
</comment>
<reference evidence="8" key="1">
    <citation type="submission" date="2019-10" db="EMBL/GenBank/DDBJ databases">
        <authorList>
            <person name="Zhang R."/>
            <person name="Pan Y."/>
            <person name="Wang J."/>
            <person name="Ma R."/>
            <person name="Yu S."/>
        </authorList>
    </citation>
    <scope>NUCLEOTIDE SEQUENCE</scope>
    <source>
        <strain evidence="8">LA-IB0</strain>
        <tissue evidence="8">Leaf</tissue>
    </source>
</reference>
<dbReference type="PANTHER" id="PTHR11165">
    <property type="entry name" value="SKP1"/>
    <property type="match status" value="1"/>
</dbReference>
<evidence type="ECO:0000256" key="2">
    <source>
        <dbReference type="ARBA" id="ARBA00009993"/>
    </source>
</evidence>
<dbReference type="AlphaFoldDB" id="A0AAV6YGD4"/>
<comment type="similarity">
    <text evidence="2 4">Belongs to the SKP1 family.</text>
</comment>
<evidence type="ECO:0000259" key="7">
    <source>
        <dbReference type="Pfam" id="PF03931"/>
    </source>
</evidence>
<evidence type="ECO:0000256" key="4">
    <source>
        <dbReference type="PIRNR" id="PIRNR028729"/>
    </source>
</evidence>
<evidence type="ECO:0000256" key="1">
    <source>
        <dbReference type="ARBA" id="ARBA00004906"/>
    </source>
</evidence>
<organism evidence="8 9">
    <name type="scientific">Buddleja alternifolia</name>
    <dbReference type="NCBI Taxonomy" id="168488"/>
    <lineage>
        <taxon>Eukaryota</taxon>
        <taxon>Viridiplantae</taxon>
        <taxon>Streptophyta</taxon>
        <taxon>Embryophyta</taxon>
        <taxon>Tracheophyta</taxon>
        <taxon>Spermatophyta</taxon>
        <taxon>Magnoliopsida</taxon>
        <taxon>eudicotyledons</taxon>
        <taxon>Gunneridae</taxon>
        <taxon>Pentapetalae</taxon>
        <taxon>asterids</taxon>
        <taxon>lamiids</taxon>
        <taxon>Lamiales</taxon>
        <taxon>Scrophulariaceae</taxon>
        <taxon>Buddlejeae</taxon>
        <taxon>Buddleja</taxon>
    </lineage>
</organism>
<dbReference type="InterPro" id="IPR016072">
    <property type="entry name" value="Skp1_comp_dimer"/>
</dbReference>
<proteinExistence type="inferred from homology"/>
<evidence type="ECO:0000313" key="9">
    <source>
        <dbReference type="Proteomes" id="UP000826271"/>
    </source>
</evidence>
<evidence type="ECO:0000256" key="3">
    <source>
        <dbReference type="ARBA" id="ARBA00022786"/>
    </source>
</evidence>
<dbReference type="GO" id="GO:0006511">
    <property type="term" value="P:ubiquitin-dependent protein catabolic process"/>
    <property type="evidence" value="ECO:0007669"/>
    <property type="project" value="InterPro"/>
</dbReference>
<feature type="domain" description="SKP1 component POZ" evidence="7">
    <location>
        <begin position="42"/>
        <end position="99"/>
    </location>
</feature>
<evidence type="ECO:0000259" key="6">
    <source>
        <dbReference type="Pfam" id="PF01466"/>
    </source>
</evidence>
<feature type="compositionally biased region" description="Basic and acidic residues" evidence="5">
    <location>
        <begin position="18"/>
        <end position="40"/>
    </location>
</feature>
<dbReference type="InterPro" id="IPR016897">
    <property type="entry name" value="SKP1"/>
</dbReference>
<accession>A0AAV6YGD4</accession>
<dbReference type="Proteomes" id="UP000826271">
    <property type="component" value="Unassembled WGS sequence"/>
</dbReference>
<dbReference type="Pfam" id="PF03931">
    <property type="entry name" value="Skp1_POZ"/>
    <property type="match status" value="1"/>
</dbReference>